<accession>A0ABM9Q627</accession>
<dbReference type="PANTHER" id="PTHR30146:SF67">
    <property type="entry name" value="HTH-TYPE TRANSCRIPTIONAL REGULATOR ASCG"/>
    <property type="match status" value="1"/>
</dbReference>
<reference evidence="6" key="1">
    <citation type="journal article" date="2012" name="PLoS ONE">
        <title>Comparative analysis of genome sequences covering the seven cronobacter species.</title>
        <authorList>
            <person name="Joseph S."/>
            <person name="Desai P."/>
            <person name="Ji Y."/>
            <person name="Cummings C.A."/>
            <person name="Shih R."/>
            <person name="Degoricija L."/>
            <person name="Rico A."/>
            <person name="Brzoska P."/>
            <person name="Hamby S.E."/>
            <person name="Masood N."/>
            <person name="Hariri S."/>
            <person name="Sonbol H."/>
            <person name="Chuzhanova N."/>
            <person name="McClelland M."/>
            <person name="Furtado M.R."/>
            <person name="Forsythe S.J."/>
        </authorList>
    </citation>
    <scope>NUCLEOTIDE SEQUENCE [LARGE SCALE GENOMIC DNA]</scope>
    <source>
        <strain evidence="6">1210</strain>
    </source>
</reference>
<dbReference type="EMBL" id="CAKZ01000077">
    <property type="protein sequence ID" value="CCJ80910.1"/>
    <property type="molecule type" value="Genomic_DNA"/>
</dbReference>
<evidence type="ECO:0000259" key="4">
    <source>
        <dbReference type="PROSITE" id="PS50932"/>
    </source>
</evidence>
<evidence type="ECO:0000256" key="1">
    <source>
        <dbReference type="ARBA" id="ARBA00023015"/>
    </source>
</evidence>
<proteinExistence type="predicted"/>
<dbReference type="InterPro" id="IPR010982">
    <property type="entry name" value="Lambda_DNA-bd_dom_sf"/>
</dbReference>
<dbReference type="SUPFAM" id="SSF53822">
    <property type="entry name" value="Periplasmic binding protein-like I"/>
    <property type="match status" value="1"/>
</dbReference>
<dbReference type="Pfam" id="PF13377">
    <property type="entry name" value="Peripla_BP_3"/>
    <property type="match status" value="1"/>
</dbReference>
<evidence type="ECO:0000313" key="6">
    <source>
        <dbReference type="Proteomes" id="UP000009342"/>
    </source>
</evidence>
<sequence>MSTINDVARLARVSKATVSRVLSGNRGVKEESRLAVLRAAEMLNYQPNAIAQSLSSQTTHCIGVICASEHIQQATCWLQALEKQLSQRGKHLLLRFASSAQEVTRARAELDSGLCDALMIVGARFPLPPLDDDVILVDCLSAATAQGIQFDWLFAAQTAVQYLCSHQRRDIALINFPAGDAAAEILEGYRQAAENHLVPFHRQRIIEDEPVLRIALQKLINSGVKFNALLVTDDSQAREAMAMLREYRFAVPEQVLVFSLESSGRGVGLEGVPAITYSLENIARQAVALLAGDCARRTGAGNAGERLSPPARAYSAGLSCAAIAAAASREASTRSTVSTTAWVCGSISILTRWPSFFTPSVVRWSVSGIR</sequence>
<dbReference type="Gene3D" id="3.40.50.2300">
    <property type="match status" value="2"/>
</dbReference>
<dbReference type="SUPFAM" id="SSF47413">
    <property type="entry name" value="lambda repressor-like DNA-binding domains"/>
    <property type="match status" value="1"/>
</dbReference>
<dbReference type="Proteomes" id="UP000009342">
    <property type="component" value="Unassembled WGS sequence"/>
</dbReference>
<gene>
    <name evidence="5" type="ORF">BN134_1635</name>
</gene>
<dbReference type="Pfam" id="PF00356">
    <property type="entry name" value="LacI"/>
    <property type="match status" value="1"/>
</dbReference>
<comment type="caution">
    <text evidence="5">The sequence shown here is derived from an EMBL/GenBank/DDBJ whole genome shotgun (WGS) entry which is preliminary data.</text>
</comment>
<keyword evidence="1" id="KW-0805">Transcription regulation</keyword>
<dbReference type="InterPro" id="IPR046335">
    <property type="entry name" value="LacI/GalR-like_sensor"/>
</dbReference>
<organism evidence="5 6">
    <name type="scientific">Cronobacter dublinensis 1210</name>
    <dbReference type="NCBI Taxonomy" id="1208656"/>
    <lineage>
        <taxon>Bacteria</taxon>
        <taxon>Pseudomonadati</taxon>
        <taxon>Pseudomonadota</taxon>
        <taxon>Gammaproteobacteria</taxon>
        <taxon>Enterobacterales</taxon>
        <taxon>Enterobacteriaceae</taxon>
        <taxon>Cronobacter</taxon>
    </lineage>
</organism>
<keyword evidence="3" id="KW-0804">Transcription</keyword>
<dbReference type="PROSITE" id="PS50932">
    <property type="entry name" value="HTH_LACI_2"/>
    <property type="match status" value="1"/>
</dbReference>
<dbReference type="CDD" id="cd01392">
    <property type="entry name" value="HTH_LacI"/>
    <property type="match status" value="1"/>
</dbReference>
<evidence type="ECO:0000256" key="2">
    <source>
        <dbReference type="ARBA" id="ARBA00023125"/>
    </source>
</evidence>
<dbReference type="SMART" id="SM00354">
    <property type="entry name" value="HTH_LACI"/>
    <property type="match status" value="1"/>
</dbReference>
<protein>
    <submittedName>
        <fullName evidence="5">AscBF operon repressor</fullName>
    </submittedName>
</protein>
<dbReference type="PANTHER" id="PTHR30146">
    <property type="entry name" value="LACI-RELATED TRANSCRIPTIONAL REPRESSOR"/>
    <property type="match status" value="1"/>
</dbReference>
<keyword evidence="6" id="KW-1185">Reference proteome</keyword>
<evidence type="ECO:0000313" key="5">
    <source>
        <dbReference type="EMBL" id="CCJ80910.1"/>
    </source>
</evidence>
<dbReference type="Gene3D" id="1.10.260.40">
    <property type="entry name" value="lambda repressor-like DNA-binding domains"/>
    <property type="match status" value="1"/>
</dbReference>
<dbReference type="InterPro" id="IPR028082">
    <property type="entry name" value="Peripla_BP_I"/>
</dbReference>
<feature type="domain" description="HTH lacI-type" evidence="4">
    <location>
        <begin position="2"/>
        <end position="56"/>
    </location>
</feature>
<dbReference type="PROSITE" id="PS00356">
    <property type="entry name" value="HTH_LACI_1"/>
    <property type="match status" value="1"/>
</dbReference>
<keyword evidence="2" id="KW-0238">DNA-binding</keyword>
<dbReference type="InterPro" id="IPR000843">
    <property type="entry name" value="HTH_LacI"/>
</dbReference>
<evidence type="ECO:0000256" key="3">
    <source>
        <dbReference type="ARBA" id="ARBA00023163"/>
    </source>
</evidence>
<name>A0ABM9Q627_9ENTR</name>